<feature type="compositionally biased region" description="Polar residues" evidence="1">
    <location>
        <begin position="115"/>
        <end position="125"/>
    </location>
</feature>
<feature type="compositionally biased region" description="Gly residues" evidence="1">
    <location>
        <begin position="28"/>
        <end position="40"/>
    </location>
</feature>
<evidence type="ECO:0000313" key="3">
    <source>
        <dbReference type="Proteomes" id="UP000469558"/>
    </source>
</evidence>
<reference evidence="2 3" key="1">
    <citation type="submission" date="2018-05" db="EMBL/GenBank/DDBJ databases">
        <title>Genome sequencing and assembly of the regulated plant pathogen Lachnellula willkommii and related sister species for the development of diagnostic species identification markers.</title>
        <authorList>
            <person name="Giroux E."/>
            <person name="Bilodeau G."/>
        </authorList>
    </citation>
    <scope>NUCLEOTIDE SEQUENCE [LARGE SCALE GENOMIC DNA]</scope>
    <source>
        <strain evidence="2 3">CBS 268.59</strain>
    </source>
</reference>
<comment type="caution">
    <text evidence="2">The sequence shown here is derived from an EMBL/GenBank/DDBJ whole genome shotgun (WGS) entry which is preliminary data.</text>
</comment>
<organism evidence="2 3">
    <name type="scientific">Lachnellula suecica</name>
    <dbReference type="NCBI Taxonomy" id="602035"/>
    <lineage>
        <taxon>Eukaryota</taxon>
        <taxon>Fungi</taxon>
        <taxon>Dikarya</taxon>
        <taxon>Ascomycota</taxon>
        <taxon>Pezizomycotina</taxon>
        <taxon>Leotiomycetes</taxon>
        <taxon>Helotiales</taxon>
        <taxon>Lachnaceae</taxon>
        <taxon>Lachnellula</taxon>
    </lineage>
</organism>
<dbReference type="OrthoDB" id="5424692at2759"/>
<evidence type="ECO:0000256" key="1">
    <source>
        <dbReference type="SAM" id="MobiDB-lite"/>
    </source>
</evidence>
<dbReference type="EMBL" id="QGMK01001738">
    <property type="protein sequence ID" value="TVY64359.1"/>
    <property type="molecule type" value="Genomic_DNA"/>
</dbReference>
<evidence type="ECO:0000313" key="2">
    <source>
        <dbReference type="EMBL" id="TVY64359.1"/>
    </source>
</evidence>
<feature type="compositionally biased region" description="Polar residues" evidence="1">
    <location>
        <begin position="69"/>
        <end position="79"/>
    </location>
</feature>
<accession>A0A8T9BVD4</accession>
<name>A0A8T9BVD4_9HELO</name>
<dbReference type="Proteomes" id="UP000469558">
    <property type="component" value="Unassembled WGS sequence"/>
</dbReference>
<protein>
    <submittedName>
        <fullName evidence="2">Uncharacterized protein</fullName>
    </submittedName>
</protein>
<feature type="region of interest" description="Disordered" evidence="1">
    <location>
        <begin position="1"/>
        <end position="125"/>
    </location>
</feature>
<proteinExistence type="predicted"/>
<gene>
    <name evidence="2" type="ORF">LSUE1_G009326</name>
</gene>
<dbReference type="AlphaFoldDB" id="A0A8T9BVD4"/>
<feature type="compositionally biased region" description="Low complexity" evidence="1">
    <location>
        <begin position="81"/>
        <end position="99"/>
    </location>
</feature>
<keyword evidence="3" id="KW-1185">Reference proteome</keyword>
<sequence>MSAHSRPDNSGPIVPPSGPRGFSSSTRGAGGFMRGGGGSFGNERQSRPDSGSWGAAPASRTAPAEVLTRGSTPASRPTQTPSPSIPSGPSVPSIPTVPSAGIPTGPRAGVPTRPSIHSSNVYNRNTQANVPPAGPRPHPAMANLPQIIPGGRIDPTATGITPDVSDHLRKLQEQEVVLRADYDKKRQGLMENLKILDRLQREGTDLQLRSELSERHVRMLAGEGVGGAAF</sequence>